<evidence type="ECO:0000313" key="4">
    <source>
        <dbReference type="Proteomes" id="UP000260925"/>
    </source>
</evidence>
<keyword evidence="3" id="KW-0645">Protease</keyword>
<proteinExistence type="predicted"/>
<dbReference type="AlphaFoldDB" id="A0A3B9QVZ9"/>
<sequence>TLGGPGEESGSIGLGFAIPADQAMDTAKQLIDTGKATHPVIGAQVDTRETTTGGAVIAEVTGGGPAEEAGLKSGDVVTKVDD</sequence>
<protein>
    <submittedName>
        <fullName evidence="3">Serine protease</fullName>
    </submittedName>
</protein>
<evidence type="ECO:0000256" key="1">
    <source>
        <dbReference type="SAM" id="MobiDB-lite"/>
    </source>
</evidence>
<dbReference type="Pfam" id="PF13180">
    <property type="entry name" value="PDZ_2"/>
    <property type="match status" value="1"/>
</dbReference>
<feature type="non-terminal residue" evidence="3">
    <location>
        <position position="1"/>
    </location>
</feature>
<evidence type="ECO:0000313" key="3">
    <source>
        <dbReference type="EMBL" id="HAF73176.1"/>
    </source>
</evidence>
<feature type="region of interest" description="Disordered" evidence="1">
    <location>
        <begin position="60"/>
        <end position="82"/>
    </location>
</feature>
<reference evidence="3 4" key="1">
    <citation type="journal article" date="2018" name="Nat. Biotechnol.">
        <title>A standardized bacterial taxonomy based on genome phylogeny substantially revises the tree of life.</title>
        <authorList>
            <person name="Parks D.H."/>
            <person name="Chuvochina M."/>
            <person name="Waite D.W."/>
            <person name="Rinke C."/>
            <person name="Skarshewski A."/>
            <person name="Chaumeil P.A."/>
            <person name="Hugenholtz P."/>
        </authorList>
    </citation>
    <scope>NUCLEOTIDE SEQUENCE [LARGE SCALE GENOMIC DNA]</scope>
    <source>
        <strain evidence="3">UBA9851</strain>
    </source>
</reference>
<comment type="caution">
    <text evidence="3">The sequence shown here is derived from an EMBL/GenBank/DDBJ whole genome shotgun (WGS) entry which is preliminary data.</text>
</comment>
<feature type="domain" description="PDZ" evidence="2">
    <location>
        <begin position="30"/>
        <end position="82"/>
    </location>
</feature>
<name>A0A3B9QVZ9_9CORY</name>
<dbReference type="Proteomes" id="UP000260925">
    <property type="component" value="Unassembled WGS sequence"/>
</dbReference>
<dbReference type="InterPro" id="IPR036034">
    <property type="entry name" value="PDZ_sf"/>
</dbReference>
<accession>A0A3B9QVZ9</accession>
<dbReference type="InterPro" id="IPR001478">
    <property type="entry name" value="PDZ"/>
</dbReference>
<keyword evidence="3" id="KW-0378">Hydrolase</keyword>
<dbReference type="PROSITE" id="PS50106">
    <property type="entry name" value="PDZ"/>
    <property type="match status" value="1"/>
</dbReference>
<dbReference type="EMBL" id="DMDD01000250">
    <property type="protein sequence ID" value="HAF73176.1"/>
    <property type="molecule type" value="Genomic_DNA"/>
</dbReference>
<feature type="non-terminal residue" evidence="3">
    <location>
        <position position="82"/>
    </location>
</feature>
<gene>
    <name evidence="3" type="ORF">DCL06_10515</name>
</gene>
<dbReference type="GO" id="GO:0008233">
    <property type="term" value="F:peptidase activity"/>
    <property type="evidence" value="ECO:0007669"/>
    <property type="project" value="UniProtKB-KW"/>
</dbReference>
<dbReference type="Gene3D" id="2.30.42.10">
    <property type="match status" value="1"/>
</dbReference>
<organism evidence="3 4">
    <name type="scientific">Corynebacterium variabile</name>
    <dbReference type="NCBI Taxonomy" id="1727"/>
    <lineage>
        <taxon>Bacteria</taxon>
        <taxon>Bacillati</taxon>
        <taxon>Actinomycetota</taxon>
        <taxon>Actinomycetes</taxon>
        <taxon>Mycobacteriales</taxon>
        <taxon>Corynebacteriaceae</taxon>
        <taxon>Corynebacterium</taxon>
    </lineage>
</organism>
<dbReference type="SUPFAM" id="SSF50156">
    <property type="entry name" value="PDZ domain-like"/>
    <property type="match status" value="1"/>
</dbReference>
<evidence type="ECO:0000259" key="2">
    <source>
        <dbReference type="PROSITE" id="PS50106"/>
    </source>
</evidence>
<dbReference type="GO" id="GO:0006508">
    <property type="term" value="P:proteolysis"/>
    <property type="evidence" value="ECO:0007669"/>
    <property type="project" value="UniProtKB-KW"/>
</dbReference>